<dbReference type="Proteomes" id="UP001549047">
    <property type="component" value="Unassembled WGS sequence"/>
</dbReference>
<accession>A0ABV2IVZ6</accession>
<feature type="domain" description="Thymidylate kinase-like" evidence="12">
    <location>
        <begin position="3"/>
        <end position="197"/>
    </location>
</feature>
<comment type="catalytic activity">
    <reaction evidence="10 11">
        <text>dTMP + ATP = dTDP + ADP</text>
        <dbReference type="Rhea" id="RHEA:13517"/>
        <dbReference type="ChEBI" id="CHEBI:30616"/>
        <dbReference type="ChEBI" id="CHEBI:58369"/>
        <dbReference type="ChEBI" id="CHEBI:63528"/>
        <dbReference type="ChEBI" id="CHEBI:456216"/>
        <dbReference type="EC" id="2.7.4.9"/>
    </reaction>
</comment>
<evidence type="ECO:0000256" key="4">
    <source>
        <dbReference type="ARBA" id="ARBA00022679"/>
    </source>
</evidence>
<keyword evidence="5 11" id="KW-0545">Nucleotide biosynthesis</keyword>
<dbReference type="PROSITE" id="PS01331">
    <property type="entry name" value="THYMIDYLATE_KINASE"/>
    <property type="match status" value="1"/>
</dbReference>
<evidence type="ECO:0000256" key="3">
    <source>
        <dbReference type="ARBA" id="ARBA00017144"/>
    </source>
</evidence>
<feature type="binding site" evidence="11">
    <location>
        <begin position="5"/>
        <end position="12"/>
    </location>
    <ligand>
        <name>ATP</name>
        <dbReference type="ChEBI" id="CHEBI:30616"/>
    </ligand>
</feature>
<dbReference type="PANTHER" id="PTHR10344">
    <property type="entry name" value="THYMIDYLATE KINASE"/>
    <property type="match status" value="1"/>
</dbReference>
<dbReference type="InterPro" id="IPR027417">
    <property type="entry name" value="P-loop_NTPase"/>
</dbReference>
<dbReference type="CDD" id="cd01672">
    <property type="entry name" value="TMPK"/>
    <property type="match status" value="1"/>
</dbReference>
<reference evidence="13 14" key="1">
    <citation type="submission" date="2024-06" db="EMBL/GenBank/DDBJ databases">
        <title>Genomic Encyclopedia of Type Strains, Phase IV (KMG-IV): sequencing the most valuable type-strain genomes for metagenomic binning, comparative biology and taxonomic classification.</title>
        <authorList>
            <person name="Goeker M."/>
        </authorList>
    </citation>
    <scope>NUCLEOTIDE SEQUENCE [LARGE SCALE GENOMIC DNA]</scope>
    <source>
        <strain evidence="13 14">DSM 29780</strain>
    </source>
</reference>
<keyword evidence="7 11" id="KW-0418">Kinase</keyword>
<evidence type="ECO:0000256" key="11">
    <source>
        <dbReference type="HAMAP-Rule" id="MF_00165"/>
    </source>
</evidence>
<organism evidence="13 14">
    <name type="scientific">Rhizobium aquaticum</name>
    <dbReference type="NCBI Taxonomy" id="1549636"/>
    <lineage>
        <taxon>Bacteria</taxon>
        <taxon>Pseudomonadati</taxon>
        <taxon>Pseudomonadota</taxon>
        <taxon>Alphaproteobacteria</taxon>
        <taxon>Hyphomicrobiales</taxon>
        <taxon>Rhizobiaceae</taxon>
        <taxon>Rhizobium/Agrobacterium group</taxon>
        <taxon>Rhizobium</taxon>
    </lineage>
</organism>
<evidence type="ECO:0000256" key="1">
    <source>
        <dbReference type="ARBA" id="ARBA00009776"/>
    </source>
</evidence>
<dbReference type="EC" id="2.7.4.9" evidence="2 11"/>
<evidence type="ECO:0000313" key="14">
    <source>
        <dbReference type="Proteomes" id="UP001549047"/>
    </source>
</evidence>
<dbReference type="SUPFAM" id="SSF52540">
    <property type="entry name" value="P-loop containing nucleoside triphosphate hydrolases"/>
    <property type="match status" value="1"/>
</dbReference>
<keyword evidence="6 11" id="KW-0547">Nucleotide-binding</keyword>
<proteinExistence type="inferred from homology"/>
<evidence type="ECO:0000256" key="10">
    <source>
        <dbReference type="ARBA" id="ARBA00048743"/>
    </source>
</evidence>
<evidence type="ECO:0000313" key="13">
    <source>
        <dbReference type="EMBL" id="MET3612652.1"/>
    </source>
</evidence>
<evidence type="ECO:0000256" key="6">
    <source>
        <dbReference type="ARBA" id="ARBA00022741"/>
    </source>
</evidence>
<keyword evidence="8 11" id="KW-0067">ATP-binding</keyword>
<sequence length="222" mass="24078">MTFEGGEGAGKSTQIRLLAERLRANGYEVTVTREPGGSSGAEAVRHVILSGAAEEFGVRMEAILFAAARNDHVEELIKPALAAGTVVLCDRFMDSSRVYQGVTGNLPHDFVANLERVAINGTIPDCTIIFDLPAEMGLARARKRLDAIDSEAAPDRFEKEELETHKTRREAFLDIAAAEPFRCRVVDASGEVEAIADAVFRIVEPMLPIRSRPATSRASAAR</sequence>
<dbReference type="HAMAP" id="MF_00165">
    <property type="entry name" value="Thymidylate_kinase"/>
    <property type="match status" value="1"/>
</dbReference>
<dbReference type="Gene3D" id="3.40.50.300">
    <property type="entry name" value="P-loop containing nucleotide triphosphate hydrolases"/>
    <property type="match status" value="1"/>
</dbReference>
<keyword evidence="4 11" id="KW-0808">Transferase</keyword>
<evidence type="ECO:0000256" key="7">
    <source>
        <dbReference type="ARBA" id="ARBA00022777"/>
    </source>
</evidence>
<dbReference type="GO" id="GO:0004798">
    <property type="term" value="F:dTMP kinase activity"/>
    <property type="evidence" value="ECO:0007669"/>
    <property type="project" value="UniProtKB-EC"/>
</dbReference>
<dbReference type="EMBL" id="JBEPMB010000001">
    <property type="protein sequence ID" value="MET3612652.1"/>
    <property type="molecule type" value="Genomic_DNA"/>
</dbReference>
<dbReference type="InterPro" id="IPR018094">
    <property type="entry name" value="Thymidylate_kinase"/>
</dbReference>
<dbReference type="PANTHER" id="PTHR10344:SF4">
    <property type="entry name" value="UMP-CMP KINASE 2, MITOCHONDRIAL"/>
    <property type="match status" value="1"/>
</dbReference>
<keyword evidence="14" id="KW-1185">Reference proteome</keyword>
<evidence type="ECO:0000256" key="9">
    <source>
        <dbReference type="ARBA" id="ARBA00029962"/>
    </source>
</evidence>
<comment type="similarity">
    <text evidence="1 11">Belongs to the thymidylate kinase family.</text>
</comment>
<comment type="caution">
    <text evidence="13">The sequence shown here is derived from an EMBL/GenBank/DDBJ whole genome shotgun (WGS) entry which is preliminary data.</text>
</comment>
<evidence type="ECO:0000256" key="8">
    <source>
        <dbReference type="ARBA" id="ARBA00022840"/>
    </source>
</evidence>
<dbReference type="InterPro" id="IPR039430">
    <property type="entry name" value="Thymidylate_kin-like_dom"/>
</dbReference>
<dbReference type="Pfam" id="PF02223">
    <property type="entry name" value="Thymidylate_kin"/>
    <property type="match status" value="1"/>
</dbReference>
<dbReference type="InterPro" id="IPR018095">
    <property type="entry name" value="Thymidylate_kin_CS"/>
</dbReference>
<name>A0ABV2IVZ6_9HYPH</name>
<evidence type="ECO:0000259" key="12">
    <source>
        <dbReference type="Pfam" id="PF02223"/>
    </source>
</evidence>
<protein>
    <recommendedName>
        <fullName evidence="3 11">Thymidylate kinase</fullName>
        <ecNumber evidence="2 11">2.7.4.9</ecNumber>
    </recommendedName>
    <alternativeName>
        <fullName evidence="9 11">dTMP kinase</fullName>
    </alternativeName>
</protein>
<evidence type="ECO:0000256" key="5">
    <source>
        <dbReference type="ARBA" id="ARBA00022727"/>
    </source>
</evidence>
<comment type="function">
    <text evidence="11">Phosphorylation of dTMP to form dTDP in both de novo and salvage pathways of dTTP synthesis.</text>
</comment>
<dbReference type="NCBIfam" id="TIGR00041">
    <property type="entry name" value="DTMP_kinase"/>
    <property type="match status" value="1"/>
</dbReference>
<evidence type="ECO:0000256" key="2">
    <source>
        <dbReference type="ARBA" id="ARBA00012980"/>
    </source>
</evidence>
<gene>
    <name evidence="11" type="primary">tmk</name>
    <name evidence="13" type="ORF">ABID16_000957</name>
</gene>